<dbReference type="EMBL" id="AHAT01028963">
    <property type="status" value="NOT_ANNOTATED_CDS"/>
    <property type="molecule type" value="Genomic_DNA"/>
</dbReference>
<dbReference type="HOGENOM" id="CLU_036051_0_0_1"/>
<dbReference type="GO" id="GO:0019276">
    <property type="term" value="P:UDP-N-acetylgalactosamine metabolic process"/>
    <property type="evidence" value="ECO:0000318"/>
    <property type="project" value="GO_Central"/>
</dbReference>
<dbReference type="STRING" id="7918.ENSLOCP00000016083"/>
<dbReference type="eggNOG" id="ENOG502QTK7">
    <property type="taxonomic scope" value="Eukaryota"/>
</dbReference>
<dbReference type="OMA" id="FPECHRV"/>
<proteinExistence type="predicted"/>
<dbReference type="InterPro" id="IPR029044">
    <property type="entry name" value="Nucleotide-diphossugar_trans"/>
</dbReference>
<dbReference type="Pfam" id="PF00535">
    <property type="entry name" value="Glycos_transf_2"/>
    <property type="match status" value="1"/>
</dbReference>
<dbReference type="CDD" id="cd00761">
    <property type="entry name" value="Glyco_tranf_GTA_type"/>
    <property type="match status" value="1"/>
</dbReference>
<dbReference type="GO" id="GO:0006047">
    <property type="term" value="P:UDP-N-acetylglucosamine metabolic process"/>
    <property type="evidence" value="ECO:0000318"/>
    <property type="project" value="GO_Central"/>
</dbReference>
<keyword evidence="3" id="KW-1185">Reference proteome</keyword>
<dbReference type="GO" id="GO:0008376">
    <property type="term" value="F:acetylgalactosaminyltransferase activity"/>
    <property type="evidence" value="ECO:0000318"/>
    <property type="project" value="GO_Central"/>
</dbReference>
<dbReference type="Ensembl" id="ENSLOCT00000016113.1">
    <property type="protein sequence ID" value="ENSLOCP00000016083.1"/>
    <property type="gene ID" value="ENSLOCG00000013059.1"/>
</dbReference>
<feature type="domain" description="Glycosyltransferase 2-like" evidence="1">
    <location>
        <begin position="167"/>
        <end position="287"/>
    </location>
</feature>
<dbReference type="GeneTree" id="ENSGT00390000006679"/>
<dbReference type="Bgee" id="ENSLOCG00000013059">
    <property type="expression patterns" value="Expressed in pharyngeal gill and 6 other cell types or tissues"/>
</dbReference>
<dbReference type="PANTHER" id="PTHR15046">
    <property type="entry name" value="GLYCO_TRANS_2-LIKE DOMAIN-CONTAINING PROTEIN"/>
    <property type="match status" value="1"/>
</dbReference>
<dbReference type="EMBL" id="AHAT01028962">
    <property type="status" value="NOT_ANNOTATED_CDS"/>
    <property type="molecule type" value="Genomic_DNA"/>
</dbReference>
<evidence type="ECO:0000313" key="2">
    <source>
        <dbReference type="Ensembl" id="ENSLOCP00000016083.1"/>
    </source>
</evidence>
<organism evidence="2 3">
    <name type="scientific">Lepisosteus oculatus</name>
    <name type="common">Spotted gar</name>
    <dbReference type="NCBI Taxonomy" id="7918"/>
    <lineage>
        <taxon>Eukaryota</taxon>
        <taxon>Metazoa</taxon>
        <taxon>Chordata</taxon>
        <taxon>Craniata</taxon>
        <taxon>Vertebrata</taxon>
        <taxon>Euteleostomi</taxon>
        <taxon>Actinopterygii</taxon>
        <taxon>Neopterygii</taxon>
        <taxon>Holostei</taxon>
        <taxon>Semionotiformes</taxon>
        <taxon>Lepisosteidae</taxon>
        <taxon>Lepisosteus</taxon>
    </lineage>
</organism>
<reference evidence="2" key="3">
    <citation type="submission" date="2025-09" db="UniProtKB">
        <authorList>
            <consortium name="Ensembl"/>
        </authorList>
    </citation>
    <scope>IDENTIFICATION</scope>
</reference>
<evidence type="ECO:0000259" key="1">
    <source>
        <dbReference type="Pfam" id="PF00535"/>
    </source>
</evidence>
<sequence length="413" mass="46742">VDKPELSEVKRRREAEYKQHLASCELILKQLILAQPNSPLMYPIQGVRVLPLQETSIPGLSVYAPKKTQYQVSLSVTKGVLATTKPGRDDHIEGQNEMVLTISTSNLERLNHLLRNVTYTSTLYRIKDGDLVSFTFEKHSATFPIVIEQPLIPHLYDPGQGISSQVTIVTKTFLRYPQLDVLIKSIRTFYKDMTILVADDSINPKKINGSNIEQYIMPPAKGWFAGRNLVVSQVSTKYLLWVDDDFLFTGNTEIEKLVEVMEAMPELDVVGGSVTGNTFTFQLVYGEGEDGHCVSRRMGHYQPIPSFPDCVLTSGVVNFFLARTDSVRKVGFDPRLQRVAHTEFFVDGLGSLLVASCSKITIDHQPRTQEKLSEEEKAAQELYRTFRTPKQEEVKMKLGLHFFKNRMKCFSSN</sequence>
<dbReference type="InParanoid" id="W5N624"/>
<accession>W5N624</accession>
<dbReference type="AlphaFoldDB" id="W5N624"/>
<protein>
    <submittedName>
        <fullName evidence="2">Beta-1,4-N-acetyl-galactosaminyltransferase 2 (SID blood group), tandem duplication 1</fullName>
    </submittedName>
</protein>
<dbReference type="SUPFAM" id="SSF53448">
    <property type="entry name" value="Nucleotide-diphospho-sugar transferases"/>
    <property type="match status" value="1"/>
</dbReference>
<reference evidence="2" key="2">
    <citation type="submission" date="2025-08" db="UniProtKB">
        <authorList>
            <consortium name="Ensembl"/>
        </authorList>
    </citation>
    <scope>IDENTIFICATION</scope>
</reference>
<dbReference type="Proteomes" id="UP000018468">
    <property type="component" value="Linkage group LG15"/>
</dbReference>
<name>W5N624_LEPOC</name>
<dbReference type="InterPro" id="IPR001173">
    <property type="entry name" value="Glyco_trans_2-like"/>
</dbReference>
<reference evidence="3" key="1">
    <citation type="submission" date="2011-12" db="EMBL/GenBank/DDBJ databases">
        <title>The Draft Genome of Lepisosteus oculatus.</title>
        <authorList>
            <consortium name="The Broad Institute Genome Assembly &amp; Analysis Group"/>
            <consortium name="Computational R&amp;D Group"/>
            <consortium name="and Sequencing Platform"/>
            <person name="Di Palma F."/>
            <person name="Alfoldi J."/>
            <person name="Johnson J."/>
            <person name="Berlin A."/>
            <person name="Gnerre S."/>
            <person name="Jaffe D."/>
            <person name="MacCallum I."/>
            <person name="Young S."/>
            <person name="Walker B.J."/>
            <person name="Lander E.S."/>
            <person name="Lindblad-Toh K."/>
        </authorList>
    </citation>
    <scope>NUCLEOTIDE SEQUENCE [LARGE SCALE GENOMIC DNA]</scope>
</reference>
<dbReference type="Gene3D" id="3.90.550.10">
    <property type="entry name" value="Spore Coat Polysaccharide Biosynthesis Protein SpsA, Chain A"/>
    <property type="match status" value="1"/>
</dbReference>
<evidence type="ECO:0000313" key="3">
    <source>
        <dbReference type="Proteomes" id="UP000018468"/>
    </source>
</evidence>
<dbReference type="PANTHER" id="PTHR15046:SF2">
    <property type="entry name" value="BETA-1,4 N-ACETYLGALACTOSAMINYLTRANSFERASE 2"/>
    <property type="match status" value="1"/>
</dbReference>